<feature type="region of interest" description="Disordered" evidence="1">
    <location>
        <begin position="12"/>
        <end position="38"/>
    </location>
</feature>
<organism evidence="2 3">
    <name type="scientific">Durio zibethinus</name>
    <name type="common">Durian</name>
    <dbReference type="NCBI Taxonomy" id="66656"/>
    <lineage>
        <taxon>Eukaryota</taxon>
        <taxon>Viridiplantae</taxon>
        <taxon>Streptophyta</taxon>
        <taxon>Embryophyta</taxon>
        <taxon>Tracheophyta</taxon>
        <taxon>Spermatophyta</taxon>
        <taxon>Magnoliopsida</taxon>
        <taxon>eudicotyledons</taxon>
        <taxon>Gunneridae</taxon>
        <taxon>Pentapetalae</taxon>
        <taxon>rosids</taxon>
        <taxon>malvids</taxon>
        <taxon>Malvales</taxon>
        <taxon>Malvaceae</taxon>
        <taxon>Helicteroideae</taxon>
        <taxon>Durio</taxon>
    </lineage>
</organism>
<dbReference type="AlphaFoldDB" id="A0A6P6ALY1"/>
<dbReference type="RefSeq" id="XP_022765864.1">
    <property type="nucleotide sequence ID" value="XM_022910129.1"/>
</dbReference>
<dbReference type="Proteomes" id="UP000515121">
    <property type="component" value="Unplaced"/>
</dbReference>
<gene>
    <name evidence="3" type="primary">LOC111310690</name>
</gene>
<accession>A0A6P6ALY1</accession>
<evidence type="ECO:0000313" key="2">
    <source>
        <dbReference type="Proteomes" id="UP000515121"/>
    </source>
</evidence>
<reference evidence="3" key="1">
    <citation type="submission" date="2025-08" db="UniProtKB">
        <authorList>
            <consortium name="RefSeq"/>
        </authorList>
    </citation>
    <scope>IDENTIFICATION</scope>
    <source>
        <tissue evidence="3">Fruit stalk</tissue>
    </source>
</reference>
<proteinExistence type="predicted"/>
<dbReference type="KEGG" id="dzi:111310690"/>
<protein>
    <submittedName>
        <fullName evidence="3">Uncharacterized protein LOC111310690</fullName>
    </submittedName>
</protein>
<dbReference type="GeneID" id="111310690"/>
<keyword evidence="2" id="KW-1185">Reference proteome</keyword>
<name>A0A6P6ALY1_DURZI</name>
<evidence type="ECO:0000256" key="1">
    <source>
        <dbReference type="SAM" id="MobiDB-lite"/>
    </source>
</evidence>
<evidence type="ECO:0000313" key="3">
    <source>
        <dbReference type="RefSeq" id="XP_022765864.1"/>
    </source>
</evidence>
<sequence length="104" mass="11367">MPLTIPHRVFKSSAKDSTNNSMGIKLQGSPRGSFTVGTTPTTRALEEHRPLLRVDNQAVGAHIASSLNFDLEAFCHNPMHGSFVPLAFQPSAIINCVNQQFLSY</sequence>
<dbReference type="OrthoDB" id="10067222at2759"/>